<dbReference type="SMART" id="SM01281">
    <property type="entry name" value="Med12"/>
    <property type="match status" value="1"/>
</dbReference>
<keyword evidence="6" id="KW-0539">Nucleus</keyword>
<name>G4TP32_SERID</name>
<evidence type="ECO:0000313" key="11">
    <source>
        <dbReference type="Proteomes" id="UP000007148"/>
    </source>
</evidence>
<dbReference type="STRING" id="1109443.G4TP32"/>
<comment type="subcellular location">
    <subcellularLocation>
        <location evidence="1">Nucleus</location>
    </subcellularLocation>
</comment>
<protein>
    <recommendedName>
        <fullName evidence="3">Mediator of RNA polymerase II transcription subunit 12</fullName>
    </recommendedName>
    <alternativeName>
        <fullName evidence="7">Mediator complex subunit 12</fullName>
    </alternativeName>
</protein>
<evidence type="ECO:0000256" key="5">
    <source>
        <dbReference type="ARBA" id="ARBA00023163"/>
    </source>
</evidence>
<dbReference type="EMBL" id="CAFZ01000200">
    <property type="protein sequence ID" value="CCA73079.1"/>
    <property type="molecule type" value="Genomic_DNA"/>
</dbReference>
<keyword evidence="4" id="KW-0805">Transcription regulation</keyword>
<dbReference type="Pfam" id="PF09497">
    <property type="entry name" value="Med12"/>
    <property type="match status" value="1"/>
</dbReference>
<comment type="similarity">
    <text evidence="2">Belongs to the Mediator complex subunit 12 family.</text>
</comment>
<evidence type="ECO:0000313" key="10">
    <source>
        <dbReference type="EMBL" id="CCA73079.1"/>
    </source>
</evidence>
<feature type="region of interest" description="Disordered" evidence="8">
    <location>
        <begin position="1"/>
        <end position="30"/>
    </location>
</feature>
<evidence type="ECO:0000256" key="4">
    <source>
        <dbReference type="ARBA" id="ARBA00023015"/>
    </source>
</evidence>
<evidence type="ECO:0000256" key="1">
    <source>
        <dbReference type="ARBA" id="ARBA00004123"/>
    </source>
</evidence>
<dbReference type="Proteomes" id="UP000007148">
    <property type="component" value="Unassembled WGS sequence"/>
</dbReference>
<comment type="caution">
    <text evidence="10">The sequence shown here is derived from an EMBL/GenBank/DDBJ whole genome shotgun (WGS) entry which is preliminary data.</text>
</comment>
<dbReference type="GO" id="GO:0016592">
    <property type="term" value="C:mediator complex"/>
    <property type="evidence" value="ECO:0007669"/>
    <property type="project" value="InterPro"/>
</dbReference>
<gene>
    <name evidence="10" type="ORF">PIIN_07033</name>
</gene>
<dbReference type="InterPro" id="IPR019035">
    <property type="entry name" value="Mediator_Med12"/>
</dbReference>
<feature type="region of interest" description="Disordered" evidence="8">
    <location>
        <begin position="1524"/>
        <end position="1589"/>
    </location>
</feature>
<feature type="region of interest" description="Disordered" evidence="8">
    <location>
        <begin position="1603"/>
        <end position="1657"/>
    </location>
</feature>
<dbReference type="GO" id="GO:0003712">
    <property type="term" value="F:transcription coregulator activity"/>
    <property type="evidence" value="ECO:0007669"/>
    <property type="project" value="InterPro"/>
</dbReference>
<proteinExistence type="inferred from homology"/>
<organism evidence="10 11">
    <name type="scientific">Serendipita indica (strain DSM 11827)</name>
    <name type="common">Root endophyte fungus</name>
    <name type="synonym">Piriformospora indica</name>
    <dbReference type="NCBI Taxonomy" id="1109443"/>
    <lineage>
        <taxon>Eukaryota</taxon>
        <taxon>Fungi</taxon>
        <taxon>Dikarya</taxon>
        <taxon>Basidiomycota</taxon>
        <taxon>Agaricomycotina</taxon>
        <taxon>Agaricomycetes</taxon>
        <taxon>Sebacinales</taxon>
        <taxon>Serendipitaceae</taxon>
        <taxon>Serendipita</taxon>
    </lineage>
</organism>
<dbReference type="InParanoid" id="G4TP32"/>
<dbReference type="PANTHER" id="PTHR46567:SF1">
    <property type="entry name" value="MEDIATOR OF RNA POLYMERASE II TRANSCRIPTION SUBUNIT 12"/>
    <property type="match status" value="1"/>
</dbReference>
<keyword evidence="5" id="KW-0804">Transcription</keyword>
<dbReference type="OrthoDB" id="20828at2759"/>
<sequence length="1657" mass="184080">MGPSAPKTGQEPSKPYEAKPPEWVTGATRDGDLGYHGYFPPRPGQDEDILSDNNILYGYTEPQFVTGELWQGTDTFRGVFKENGKNGLESLQEIMEKVMARRAELHAGVDANSFKLPSRVTLTGDKRTAWFKDLADPNVSLQKIAKSAVITSKSQETLEMLYVNNTPPDRTVWYIRALAVIEVYGRNKTSTQPSTATDWTNVITGYLKKQLVEIGITTVRTGSNIKQSFRKSKLSEADSRENWVSRFAFSLDILRLLFDGDLLDQPTFLGWIAAMASPSEGLGPHQFVFLSRIIDEYFDVVASNRAFATPVVEGCLAQWAEIEPSPLRQHGAFVLNEIARLVLRFLCVDTDCFLSRHILSNHSAALSAMVGHALQLLDPDSRLAMQDISMRRLKLLTERGNAILQMQIPPDEEAQDVEICLEDISTLNTIDTTTNLIELSFLPIPTQTPTGGFDFKLFSRRLSTLLSWSIHPDQSGDSEIRPYLASALILLWRQSVATVVPNVGQTLQRHLLTWLEGRGLVRPLAEIADSSLGDSPEEVEKMNATLTLFGELVHRRLFSFSDYLTRMASFGQISSSPPRGVSSSPAAMTTPGACTANALSRHLELLRCIPLWDKVSEQVLNQRKIVLYGIRARKTADDATEKEIRAEIRRVLPIFFNGPPTEIPFSMDQLPTSLSASKFVRVRVLHHWLFDLVKDYIARVSPMADVQQAPLLSLPIYTTLVQIFINTGCYRTVWELNQALLLHVTDRELLVAILSCLRCYLDLWVGMLLVDKISNALLDAHARLKEQVRQPPRRLLLLLSELKSSCVLSEPVKGRIDFELEQFEESQKLLFTDSSSSSPAPPLLPPIKAVIEENSLAKPVDLASILWHKNKTHADWGLAAWQATIMAICTCKWDPSLTDAEMADRFATFVWHIDAHLPHGIGDTVATWFETTGATSLLSITDNCWDIIKIMCYKMLLDYIVTPKTVLSGLIYPAVKAAVANQLEHPSDTMAPYLQRALDLFNLVTRCDSPVMNLYSEQSPIFMLDALCCRARCLHASNTGALLDVLSDLTLIEVMSSDGSDQRMRLEQLRYGVQSDPYLKAQLLSRADLVYNAFERNLRGHQAYSSRLIVRLRSLLDSRVSSAITPENATIETWATALNAVSVWTFPTLSVDIRLLRALVNDPKPNIQDNPSVTEIDRDRIRENLATALLDQKLSPAETALLQALLKDAIPALCCKIVTHGFKRLASLLEVPHEGGSLEQLLAFSRPLNQTLRLMLTFGRLRGPISPTQDLTSLQDTFLSSWMARTLRLRSTINSEERKLGGRDVHKVLDAICLMLRALHFFDEVAGPDLGPKTMELVTELMELAITVGGAAVYDEMTFNITVDTLCILYDDCKKETRPQILRALNERFSLTSLPPQLPAQSRIRLGRLVPFVPRDKYGANLAFAQRVDGVLELKSQARGRPWEWTDNIDPVEPPGILNTRIKNTSAVPLELFEVASKGESILPESFAHEVTGKSGDIWSFRDTLASEGLMSRAWRESRGAWDARSLDGTGSDRDRVAGSGGAGGGTSSSMRGHSPAAASSSAHLSTSSRMASPSVAMNPMAVPPSRMQPLSMPTVETIIAEPVVESSNEAGRGLKRKARLDEEEGEDDDIIMLTERPAVGGKTTQKKPKAKTKSKK</sequence>
<feature type="compositionally biased region" description="Basic residues" evidence="8">
    <location>
        <begin position="1645"/>
        <end position="1657"/>
    </location>
</feature>
<evidence type="ECO:0000256" key="2">
    <source>
        <dbReference type="ARBA" id="ARBA00010289"/>
    </source>
</evidence>
<keyword evidence="11" id="KW-1185">Reference proteome</keyword>
<evidence type="ECO:0000256" key="6">
    <source>
        <dbReference type="ARBA" id="ARBA00023242"/>
    </source>
</evidence>
<feature type="domain" description="Mediator complex subunit Med12" evidence="9">
    <location>
        <begin position="113"/>
        <end position="176"/>
    </location>
</feature>
<dbReference type="eggNOG" id="KOG4522">
    <property type="taxonomic scope" value="Eukaryota"/>
</dbReference>
<feature type="compositionally biased region" description="Basic and acidic residues" evidence="8">
    <location>
        <begin position="1524"/>
        <end position="1537"/>
    </location>
</feature>
<accession>G4TP32</accession>
<dbReference type="OMA" id="RPWEWTE"/>
<dbReference type="GO" id="GO:0006357">
    <property type="term" value="P:regulation of transcription by RNA polymerase II"/>
    <property type="evidence" value="ECO:0007669"/>
    <property type="project" value="InterPro"/>
</dbReference>
<evidence type="ECO:0000256" key="8">
    <source>
        <dbReference type="SAM" id="MobiDB-lite"/>
    </source>
</evidence>
<evidence type="ECO:0000259" key="9">
    <source>
        <dbReference type="SMART" id="SM01281"/>
    </source>
</evidence>
<reference evidence="10 11" key="1">
    <citation type="journal article" date="2011" name="PLoS Pathog.">
        <title>Endophytic Life Strategies Decoded by Genome and Transcriptome Analyses of the Mutualistic Root Symbiont Piriformospora indica.</title>
        <authorList>
            <person name="Zuccaro A."/>
            <person name="Lahrmann U."/>
            <person name="Guldener U."/>
            <person name="Langen G."/>
            <person name="Pfiffi S."/>
            <person name="Biedenkopf D."/>
            <person name="Wong P."/>
            <person name="Samans B."/>
            <person name="Grimm C."/>
            <person name="Basiewicz M."/>
            <person name="Murat C."/>
            <person name="Martin F."/>
            <person name="Kogel K.H."/>
        </authorList>
    </citation>
    <scope>NUCLEOTIDE SEQUENCE [LARGE SCALE GENOMIC DNA]</scope>
    <source>
        <strain evidence="10 11">DSM 11827</strain>
    </source>
</reference>
<dbReference type="PANTHER" id="PTHR46567">
    <property type="entry name" value="MEDIATOR OF RNA POLYMERASE II TRANSCRIPTION SUBUNIT 12"/>
    <property type="match status" value="1"/>
</dbReference>
<evidence type="ECO:0000256" key="3">
    <source>
        <dbReference type="ARBA" id="ARBA00019622"/>
    </source>
</evidence>
<dbReference type="HOGENOM" id="CLU_003154_0_0_1"/>
<feature type="compositionally biased region" description="Acidic residues" evidence="8">
    <location>
        <begin position="1622"/>
        <end position="1631"/>
    </location>
</feature>
<evidence type="ECO:0000256" key="7">
    <source>
        <dbReference type="ARBA" id="ARBA00032010"/>
    </source>
</evidence>
<feature type="compositionally biased region" description="Low complexity" evidence="8">
    <location>
        <begin position="1555"/>
        <end position="1573"/>
    </location>
</feature>